<keyword evidence="8" id="KW-1185">Reference proteome</keyword>
<dbReference type="AlphaFoldDB" id="A0A7J0F6I3"/>
<organism evidence="7 8">
    <name type="scientific">Actinidia rufa</name>
    <dbReference type="NCBI Taxonomy" id="165716"/>
    <lineage>
        <taxon>Eukaryota</taxon>
        <taxon>Viridiplantae</taxon>
        <taxon>Streptophyta</taxon>
        <taxon>Embryophyta</taxon>
        <taxon>Tracheophyta</taxon>
        <taxon>Spermatophyta</taxon>
        <taxon>Magnoliopsida</taxon>
        <taxon>eudicotyledons</taxon>
        <taxon>Gunneridae</taxon>
        <taxon>Pentapetalae</taxon>
        <taxon>asterids</taxon>
        <taxon>Ericales</taxon>
        <taxon>Actinidiaceae</taxon>
        <taxon>Actinidia</taxon>
    </lineage>
</organism>
<protein>
    <recommendedName>
        <fullName evidence="6">AP2/ERF domain-containing protein</fullName>
    </recommendedName>
</protein>
<comment type="caution">
    <text evidence="7">The sequence shown here is derived from an EMBL/GenBank/DDBJ whole genome shotgun (WGS) entry which is preliminary data.</text>
</comment>
<dbReference type="GO" id="GO:0005634">
    <property type="term" value="C:nucleus"/>
    <property type="evidence" value="ECO:0007669"/>
    <property type="project" value="UniProtKB-SubCell"/>
</dbReference>
<dbReference type="GO" id="GO:0003700">
    <property type="term" value="F:DNA-binding transcription factor activity"/>
    <property type="evidence" value="ECO:0007669"/>
    <property type="project" value="InterPro"/>
</dbReference>
<proteinExistence type="predicted"/>
<feature type="domain" description="AP2/ERF" evidence="6">
    <location>
        <begin position="94"/>
        <end position="165"/>
    </location>
</feature>
<dbReference type="PROSITE" id="PS51032">
    <property type="entry name" value="AP2_ERF"/>
    <property type="match status" value="1"/>
</dbReference>
<keyword evidence="4" id="KW-0804">Transcription</keyword>
<dbReference type="EMBL" id="BJWL01000009">
    <property type="protein sequence ID" value="GFY93809.1"/>
    <property type="molecule type" value="Genomic_DNA"/>
</dbReference>
<evidence type="ECO:0000256" key="5">
    <source>
        <dbReference type="ARBA" id="ARBA00023242"/>
    </source>
</evidence>
<keyword evidence="3" id="KW-0238">DNA-binding</keyword>
<keyword evidence="2" id="KW-0805">Transcription regulation</keyword>
<reference evidence="7 8" key="1">
    <citation type="submission" date="2019-07" db="EMBL/GenBank/DDBJ databases">
        <title>De Novo Assembly of kiwifruit Actinidia rufa.</title>
        <authorList>
            <person name="Sugita-Konishi S."/>
            <person name="Sato K."/>
            <person name="Mori E."/>
            <person name="Abe Y."/>
            <person name="Kisaki G."/>
            <person name="Hamano K."/>
            <person name="Suezawa K."/>
            <person name="Otani M."/>
            <person name="Fukuda T."/>
            <person name="Manabe T."/>
            <person name="Gomi K."/>
            <person name="Tabuchi M."/>
            <person name="Akimitsu K."/>
            <person name="Kataoka I."/>
        </authorList>
    </citation>
    <scope>NUCLEOTIDE SEQUENCE [LARGE SCALE GENOMIC DNA]</scope>
    <source>
        <strain evidence="8">cv. Fuchu</strain>
    </source>
</reference>
<evidence type="ECO:0000256" key="4">
    <source>
        <dbReference type="ARBA" id="ARBA00023163"/>
    </source>
</evidence>
<gene>
    <name evidence="7" type="ORF">Acr_09g0002550</name>
</gene>
<dbReference type="GO" id="GO:0003677">
    <property type="term" value="F:DNA binding"/>
    <property type="evidence" value="ECO:0007669"/>
    <property type="project" value="UniProtKB-KW"/>
</dbReference>
<name>A0A7J0F6I3_9ERIC</name>
<sequence>MFSTYTQQDENVLTFLPPLMHLTREQEASIMISTLEHIISGNIGGGVLRDATLSSSGTEIESNCPMLSLSVDDICGPNKINKCLGCNFFAENTTTKGEKKREFRQMLEGKWVAESRGPRRAKSCDNFAVEFRGDFETTQEPAKSCNKSAVEVQEAKARFPIVRLQIGSRIGQLRESRT</sequence>
<evidence type="ECO:0000256" key="1">
    <source>
        <dbReference type="ARBA" id="ARBA00004123"/>
    </source>
</evidence>
<evidence type="ECO:0000313" key="8">
    <source>
        <dbReference type="Proteomes" id="UP000585474"/>
    </source>
</evidence>
<dbReference type="InterPro" id="IPR001471">
    <property type="entry name" value="AP2/ERF_dom"/>
</dbReference>
<evidence type="ECO:0000259" key="6">
    <source>
        <dbReference type="PROSITE" id="PS51032"/>
    </source>
</evidence>
<comment type="subcellular location">
    <subcellularLocation>
        <location evidence="1">Nucleus</location>
    </subcellularLocation>
</comment>
<evidence type="ECO:0000256" key="3">
    <source>
        <dbReference type="ARBA" id="ARBA00023125"/>
    </source>
</evidence>
<accession>A0A7J0F6I3</accession>
<evidence type="ECO:0000313" key="7">
    <source>
        <dbReference type="EMBL" id="GFY93809.1"/>
    </source>
</evidence>
<dbReference type="Proteomes" id="UP000585474">
    <property type="component" value="Unassembled WGS sequence"/>
</dbReference>
<evidence type="ECO:0000256" key="2">
    <source>
        <dbReference type="ARBA" id="ARBA00023015"/>
    </source>
</evidence>
<keyword evidence="5" id="KW-0539">Nucleus</keyword>